<dbReference type="InterPro" id="IPR001248">
    <property type="entry name" value="Pur-cyt_permease"/>
</dbReference>
<dbReference type="Proteomes" id="UP000444960">
    <property type="component" value="Unassembled WGS sequence"/>
</dbReference>
<organism evidence="9 10">
    <name type="scientific">Gordonia spumicola</name>
    <dbReference type="NCBI Taxonomy" id="589161"/>
    <lineage>
        <taxon>Bacteria</taxon>
        <taxon>Bacillati</taxon>
        <taxon>Actinomycetota</taxon>
        <taxon>Actinomycetes</taxon>
        <taxon>Mycobacteriales</taxon>
        <taxon>Gordoniaceae</taxon>
        <taxon>Gordonia</taxon>
    </lineage>
</organism>
<evidence type="ECO:0000256" key="3">
    <source>
        <dbReference type="ARBA" id="ARBA00022448"/>
    </source>
</evidence>
<dbReference type="Pfam" id="PF02133">
    <property type="entry name" value="Transp_cyt_pur"/>
    <property type="match status" value="1"/>
</dbReference>
<dbReference type="GO" id="GO:0022857">
    <property type="term" value="F:transmembrane transporter activity"/>
    <property type="evidence" value="ECO:0007669"/>
    <property type="project" value="InterPro"/>
</dbReference>
<keyword evidence="10" id="KW-1185">Reference proteome</keyword>
<feature type="transmembrane region" description="Helical" evidence="8">
    <location>
        <begin position="404"/>
        <end position="426"/>
    </location>
</feature>
<dbReference type="Gene3D" id="1.10.4160.10">
    <property type="entry name" value="Hydantoin permease"/>
    <property type="match status" value="1"/>
</dbReference>
<comment type="caution">
    <text evidence="9">The sequence shown here is derived from an EMBL/GenBank/DDBJ whole genome shotgun (WGS) entry which is preliminary data.</text>
</comment>
<evidence type="ECO:0000256" key="7">
    <source>
        <dbReference type="PIRNR" id="PIRNR002744"/>
    </source>
</evidence>
<comment type="subcellular location">
    <subcellularLocation>
        <location evidence="1">Membrane</location>
        <topology evidence="1">Multi-pass membrane protein</topology>
    </subcellularLocation>
</comment>
<feature type="transmembrane region" description="Helical" evidence="8">
    <location>
        <begin position="113"/>
        <end position="132"/>
    </location>
</feature>
<accession>A0A7I9V4P2</accession>
<evidence type="ECO:0000313" key="9">
    <source>
        <dbReference type="EMBL" id="GEE00152.1"/>
    </source>
</evidence>
<evidence type="ECO:0000256" key="6">
    <source>
        <dbReference type="ARBA" id="ARBA00023136"/>
    </source>
</evidence>
<dbReference type="PANTHER" id="PTHR31806:SF1">
    <property type="entry name" value="PURINE-CYTOSINE PERMEASE FCY2-RELATED"/>
    <property type="match status" value="1"/>
</dbReference>
<comment type="similarity">
    <text evidence="2 7">Belongs to the purine-cytosine permease (2.A.39) family.</text>
</comment>
<dbReference type="RefSeq" id="WP_161894084.1">
    <property type="nucleotide sequence ID" value="NZ_BJOV01000002.1"/>
</dbReference>
<evidence type="ECO:0000256" key="2">
    <source>
        <dbReference type="ARBA" id="ARBA00008974"/>
    </source>
</evidence>
<feature type="transmembrane region" description="Helical" evidence="8">
    <location>
        <begin position="295"/>
        <end position="315"/>
    </location>
</feature>
<name>A0A7I9V4P2_9ACTN</name>
<dbReference type="PIRSF" id="PIRSF002744">
    <property type="entry name" value="Pur-cyt_permease"/>
    <property type="match status" value="1"/>
</dbReference>
<gene>
    <name evidence="9" type="ORF">nbrc107696_05980</name>
</gene>
<feature type="transmembrane region" description="Helical" evidence="8">
    <location>
        <begin position="152"/>
        <end position="171"/>
    </location>
</feature>
<feature type="transmembrane region" description="Helical" evidence="8">
    <location>
        <begin position="255"/>
        <end position="275"/>
    </location>
</feature>
<dbReference type="EMBL" id="BJOV01000002">
    <property type="protein sequence ID" value="GEE00152.1"/>
    <property type="molecule type" value="Genomic_DNA"/>
</dbReference>
<keyword evidence="5 8" id="KW-1133">Transmembrane helix</keyword>
<feature type="transmembrane region" description="Helical" evidence="8">
    <location>
        <begin position="363"/>
        <end position="384"/>
    </location>
</feature>
<evidence type="ECO:0000256" key="8">
    <source>
        <dbReference type="SAM" id="Phobius"/>
    </source>
</evidence>
<feature type="transmembrane region" description="Helical" evidence="8">
    <location>
        <begin position="41"/>
        <end position="62"/>
    </location>
</feature>
<feature type="transmembrane region" description="Helical" evidence="8">
    <location>
        <begin position="68"/>
        <end position="92"/>
    </location>
</feature>
<feature type="transmembrane region" description="Helical" evidence="8">
    <location>
        <begin position="216"/>
        <end position="234"/>
    </location>
</feature>
<feature type="transmembrane region" description="Helical" evidence="8">
    <location>
        <begin position="183"/>
        <end position="204"/>
    </location>
</feature>
<dbReference type="GO" id="GO:0005886">
    <property type="term" value="C:plasma membrane"/>
    <property type="evidence" value="ECO:0007669"/>
    <property type="project" value="TreeGrafter"/>
</dbReference>
<proteinExistence type="inferred from homology"/>
<evidence type="ECO:0000256" key="4">
    <source>
        <dbReference type="ARBA" id="ARBA00022692"/>
    </source>
</evidence>
<evidence type="ECO:0000256" key="5">
    <source>
        <dbReference type="ARBA" id="ARBA00022989"/>
    </source>
</evidence>
<evidence type="ECO:0000313" key="10">
    <source>
        <dbReference type="Proteomes" id="UP000444960"/>
    </source>
</evidence>
<feature type="transmembrane region" description="Helical" evidence="8">
    <location>
        <begin position="446"/>
        <end position="467"/>
    </location>
</feature>
<evidence type="ECO:0000256" key="1">
    <source>
        <dbReference type="ARBA" id="ARBA00004141"/>
    </source>
</evidence>
<keyword evidence="3 7" id="KW-0813">Transport</keyword>
<keyword evidence="6 7" id="KW-0472">Membrane</keyword>
<sequence length="475" mass="49521">MSTITEADKLAPDVDGVGRIEAHGIDFIPESERRGKARDLFAVWAAPNVSYLALVVGGALVLMGLQLWQAIAVIVVGNLVSIPVGVIAASGAASGTPSEVIMRAMFGVHGNRVNIAITGWLISVCYLAMNWAAAAATGFALADRFGIPVNTVTKIVIIVAIAAVTLVLAVYGHATIVRVYVPLTLALITVFAMLAYFVIGHAVWSYDPPPLTGVELFGTLTAGTALVASGPLSYSNSADFARYLPSNTSVASITWWTTIGMFVPSVLFTSIGSIAATAVDMTDPQTGLEGVLPDWFVPVFLVAVIVGTVANNAMTAYSSGLALQAVGLRLRRSVSVLLDGTVGIALTLYALLVSNFIDTISNLMQFIVVVTGPVIAIYTTDLVLRRNRYDGLQVSDETSASPFWYVGGVNPAGFVALIVSSAAAILCVSAPDFTGPVASAMSDVDLSLPVGMVLASVIYGTMMASTIRRQIGVAA</sequence>
<keyword evidence="4 8" id="KW-0812">Transmembrane</keyword>
<protein>
    <submittedName>
        <fullName evidence="9">Allantoin permease</fullName>
    </submittedName>
</protein>
<feature type="transmembrane region" description="Helical" evidence="8">
    <location>
        <begin position="336"/>
        <end position="357"/>
    </location>
</feature>
<dbReference type="InterPro" id="IPR026030">
    <property type="entry name" value="Pur-cyt_permease_Fcy2/21/22"/>
</dbReference>
<dbReference type="OrthoDB" id="9809167at2"/>
<dbReference type="AlphaFoldDB" id="A0A7I9V4P2"/>
<reference evidence="10" key="1">
    <citation type="submission" date="2019-06" db="EMBL/GenBank/DDBJ databases">
        <title>Gordonia isolated from sludge of a wastewater treatment plant.</title>
        <authorList>
            <person name="Tamura T."/>
            <person name="Aoyama K."/>
            <person name="Kang Y."/>
            <person name="Saito S."/>
            <person name="Akiyama N."/>
            <person name="Yazawa K."/>
            <person name="Gonoi T."/>
            <person name="Mikami Y."/>
        </authorList>
    </citation>
    <scope>NUCLEOTIDE SEQUENCE [LARGE SCALE GENOMIC DNA]</scope>
    <source>
        <strain evidence="10">NBRC 107696</strain>
    </source>
</reference>
<dbReference type="PANTHER" id="PTHR31806">
    <property type="entry name" value="PURINE-CYTOSINE PERMEASE FCY2-RELATED"/>
    <property type="match status" value="1"/>
</dbReference>